<keyword evidence="1" id="KW-0812">Transmembrane</keyword>
<keyword evidence="1" id="KW-1133">Transmembrane helix</keyword>
<dbReference type="EMBL" id="JBHTCJ010000001">
    <property type="protein sequence ID" value="MFC7340505.1"/>
    <property type="molecule type" value="Genomic_DNA"/>
</dbReference>
<dbReference type="InterPro" id="IPR050327">
    <property type="entry name" value="Proton-linked_MCT"/>
</dbReference>
<feature type="transmembrane region" description="Helical" evidence="1">
    <location>
        <begin position="169"/>
        <end position="191"/>
    </location>
</feature>
<proteinExistence type="predicted"/>
<evidence type="ECO:0000313" key="2">
    <source>
        <dbReference type="EMBL" id="MFC7340505.1"/>
    </source>
</evidence>
<dbReference type="InterPro" id="IPR011701">
    <property type="entry name" value="MFS"/>
</dbReference>
<dbReference type="SUPFAM" id="SSF103473">
    <property type="entry name" value="MFS general substrate transporter"/>
    <property type="match status" value="1"/>
</dbReference>
<keyword evidence="1" id="KW-0472">Membrane</keyword>
<reference evidence="3" key="1">
    <citation type="journal article" date="2019" name="Int. J. Syst. Evol. Microbiol.">
        <title>The Global Catalogue of Microorganisms (GCM) 10K type strain sequencing project: providing services to taxonomists for standard genome sequencing and annotation.</title>
        <authorList>
            <consortium name="The Broad Institute Genomics Platform"/>
            <consortium name="The Broad Institute Genome Sequencing Center for Infectious Disease"/>
            <person name="Wu L."/>
            <person name="Ma J."/>
        </authorList>
    </citation>
    <scope>NUCLEOTIDE SEQUENCE [LARGE SCALE GENOMIC DNA]</scope>
    <source>
        <strain evidence="3">WLHS5</strain>
    </source>
</reference>
<feature type="transmembrane region" description="Helical" evidence="1">
    <location>
        <begin position="197"/>
        <end position="219"/>
    </location>
</feature>
<comment type="caution">
    <text evidence="2">The sequence shown here is derived from an EMBL/GenBank/DDBJ whole genome shotgun (WGS) entry which is preliminary data.</text>
</comment>
<evidence type="ECO:0000256" key="1">
    <source>
        <dbReference type="SAM" id="Phobius"/>
    </source>
</evidence>
<protein>
    <submittedName>
        <fullName evidence="2">MFS transporter</fullName>
    </submittedName>
</protein>
<dbReference type="Gene3D" id="1.20.1250.20">
    <property type="entry name" value="MFS general substrate transporter like domains"/>
    <property type="match status" value="2"/>
</dbReference>
<feature type="transmembrane region" description="Helical" evidence="1">
    <location>
        <begin position="338"/>
        <end position="361"/>
    </location>
</feature>
<feature type="transmembrane region" description="Helical" evidence="1">
    <location>
        <begin position="46"/>
        <end position="73"/>
    </location>
</feature>
<evidence type="ECO:0000313" key="3">
    <source>
        <dbReference type="Proteomes" id="UP001596504"/>
    </source>
</evidence>
<dbReference type="PANTHER" id="PTHR11360">
    <property type="entry name" value="MONOCARBOXYLATE TRANSPORTER"/>
    <property type="match status" value="1"/>
</dbReference>
<feature type="transmembrane region" description="Helical" evidence="1">
    <location>
        <begin position="373"/>
        <end position="397"/>
    </location>
</feature>
<name>A0ABW2LG12_9PSEU</name>
<feature type="transmembrane region" description="Helical" evidence="1">
    <location>
        <begin position="79"/>
        <end position="101"/>
    </location>
</feature>
<dbReference type="PANTHER" id="PTHR11360:SF304">
    <property type="entry name" value="MFS DOMAIN-CONTAINING PROTEIN"/>
    <property type="match status" value="1"/>
</dbReference>
<accession>A0ABW2LG12</accession>
<feature type="transmembrane region" description="Helical" evidence="1">
    <location>
        <begin position="136"/>
        <end position="157"/>
    </location>
</feature>
<dbReference type="RefSeq" id="WP_380664368.1">
    <property type="nucleotide sequence ID" value="NZ_JBHTCJ010000001.1"/>
</dbReference>
<dbReference type="Pfam" id="PF07690">
    <property type="entry name" value="MFS_1"/>
    <property type="match status" value="2"/>
</dbReference>
<organism evidence="2 3">
    <name type="scientific">Saccharopolyspora griseoalba</name>
    <dbReference type="NCBI Taxonomy" id="1431848"/>
    <lineage>
        <taxon>Bacteria</taxon>
        <taxon>Bacillati</taxon>
        <taxon>Actinomycetota</taxon>
        <taxon>Actinomycetes</taxon>
        <taxon>Pseudonocardiales</taxon>
        <taxon>Pseudonocardiaceae</taxon>
        <taxon>Saccharopolyspora</taxon>
    </lineage>
</organism>
<gene>
    <name evidence="2" type="ORF">ACFQRI_03710</name>
</gene>
<sequence>MTRSGPDRGWTMIGLHTPKLEVRDHHGRRYRVGEQPRELTGRSRAVLLWACWLPMLLVGTAQYAFGAAIPVLTAAGHDLASLCWTLACWAVFQAGAGFPVAHLRQRGRLDPRAVLITGGLLCAAGIVSLGHAEGPLALLLGHSVLGGTGAGLVYAVCTSTAQKWFPENPAARVGVVTGAFAYGSAPFALALAAPIDAAHIALFAPPLLLAVTACGLLVADPPRDWWPAHVDHRNWARANPPAAHEFSASEALRAPALPAMAACLFCAATVSLFNAAFLALLAGPGAAALFVATNGAGRAVAIPLARRAGPRRVLRGVLAVQATGQVLLLVALPNSPAWLLLSATVAGAGGGAFHPILAALARELFGHRRSAEVHGLIYSAKAASGVVGVGLGYLVLAHWGAEVALLLAALASVTAAGLCGLFRRSGFPKTIPSPRTSP</sequence>
<keyword evidence="3" id="KW-1185">Reference proteome</keyword>
<feature type="transmembrane region" description="Helical" evidence="1">
    <location>
        <begin position="403"/>
        <end position="422"/>
    </location>
</feature>
<dbReference type="InterPro" id="IPR036259">
    <property type="entry name" value="MFS_trans_sf"/>
</dbReference>
<feature type="transmembrane region" description="Helical" evidence="1">
    <location>
        <begin position="113"/>
        <end position="130"/>
    </location>
</feature>
<dbReference type="Proteomes" id="UP001596504">
    <property type="component" value="Unassembled WGS sequence"/>
</dbReference>